<dbReference type="PANTHER" id="PTHR43000">
    <property type="entry name" value="DTDP-D-GLUCOSE 4,6-DEHYDRATASE-RELATED"/>
    <property type="match status" value="1"/>
</dbReference>
<evidence type="ECO:0000313" key="9">
    <source>
        <dbReference type="EMBL" id="MFC3717012.1"/>
    </source>
</evidence>
<gene>
    <name evidence="9" type="primary">rfbB</name>
    <name evidence="9" type="ORF">ACFONC_12690</name>
</gene>
<comment type="caution">
    <text evidence="9">The sequence shown here is derived from an EMBL/GenBank/DDBJ whole genome shotgun (WGS) entry which is preliminary data.</text>
</comment>
<comment type="cofactor">
    <cofactor evidence="2 7">
        <name>NAD(+)</name>
        <dbReference type="ChEBI" id="CHEBI:57540"/>
    </cofactor>
</comment>
<dbReference type="EMBL" id="JBHRYA010000007">
    <property type="protein sequence ID" value="MFC3717012.1"/>
    <property type="molecule type" value="Genomic_DNA"/>
</dbReference>
<protein>
    <recommendedName>
        <fullName evidence="4 7">dTDP-glucose 4,6-dehydratase</fullName>
        <ecNumber evidence="4 7">4.2.1.46</ecNumber>
    </recommendedName>
</protein>
<accession>A0ABV7XLG8</accession>
<dbReference type="PROSITE" id="PS00061">
    <property type="entry name" value="ADH_SHORT"/>
    <property type="match status" value="1"/>
</dbReference>
<dbReference type="InterPro" id="IPR016040">
    <property type="entry name" value="NAD(P)-bd_dom"/>
</dbReference>
<dbReference type="InterPro" id="IPR005888">
    <property type="entry name" value="dTDP_Gluc_deHydtase"/>
</dbReference>
<dbReference type="CDD" id="cd05246">
    <property type="entry name" value="dTDP_GD_SDR_e"/>
    <property type="match status" value="1"/>
</dbReference>
<comment type="similarity">
    <text evidence="3 7">Belongs to the NAD(P)-dependent epimerase/dehydratase family. dTDP-glucose dehydratase subfamily.</text>
</comment>
<dbReference type="RefSeq" id="WP_386744576.1">
    <property type="nucleotide sequence ID" value="NZ_JBHRYA010000007.1"/>
</dbReference>
<feature type="domain" description="NAD(P)-binding" evidence="8">
    <location>
        <begin position="5"/>
        <end position="323"/>
    </location>
</feature>
<evidence type="ECO:0000256" key="4">
    <source>
        <dbReference type="ARBA" id="ARBA00011990"/>
    </source>
</evidence>
<evidence type="ECO:0000313" key="10">
    <source>
        <dbReference type="Proteomes" id="UP001595705"/>
    </source>
</evidence>
<name>A0ABV7XLG8_9GAMM</name>
<evidence type="ECO:0000256" key="6">
    <source>
        <dbReference type="ARBA" id="ARBA00023239"/>
    </source>
</evidence>
<comment type="catalytic activity">
    <reaction evidence="1 7">
        <text>dTDP-alpha-D-glucose = dTDP-4-dehydro-6-deoxy-alpha-D-glucose + H2O</text>
        <dbReference type="Rhea" id="RHEA:17221"/>
        <dbReference type="ChEBI" id="CHEBI:15377"/>
        <dbReference type="ChEBI" id="CHEBI:57477"/>
        <dbReference type="ChEBI" id="CHEBI:57649"/>
        <dbReference type="EC" id="4.2.1.46"/>
    </reaction>
</comment>
<dbReference type="Pfam" id="PF16363">
    <property type="entry name" value="GDP_Man_Dehyd"/>
    <property type="match status" value="1"/>
</dbReference>
<proteinExistence type="inferred from homology"/>
<keyword evidence="6 7" id="KW-0456">Lyase</keyword>
<dbReference type="Proteomes" id="UP001595705">
    <property type="component" value="Unassembled WGS sequence"/>
</dbReference>
<evidence type="ECO:0000256" key="3">
    <source>
        <dbReference type="ARBA" id="ARBA00008178"/>
    </source>
</evidence>
<dbReference type="NCBIfam" id="TIGR01181">
    <property type="entry name" value="dTDP_gluc_dehyt"/>
    <property type="match status" value="1"/>
</dbReference>
<dbReference type="EC" id="4.2.1.46" evidence="4 7"/>
<reference evidence="10" key="1">
    <citation type="journal article" date="2019" name="Int. J. Syst. Evol. Microbiol.">
        <title>The Global Catalogue of Microorganisms (GCM) 10K type strain sequencing project: providing services to taxonomists for standard genome sequencing and annotation.</title>
        <authorList>
            <consortium name="The Broad Institute Genomics Platform"/>
            <consortium name="The Broad Institute Genome Sequencing Center for Infectious Disease"/>
            <person name="Wu L."/>
            <person name="Ma J."/>
        </authorList>
    </citation>
    <scope>NUCLEOTIDE SEQUENCE [LARGE SCALE GENOMIC DNA]</scope>
    <source>
        <strain evidence="10">KCTC 42441</strain>
    </source>
</reference>
<evidence type="ECO:0000256" key="2">
    <source>
        <dbReference type="ARBA" id="ARBA00001911"/>
    </source>
</evidence>
<dbReference type="InterPro" id="IPR020904">
    <property type="entry name" value="Sc_DH/Rdtase_CS"/>
</dbReference>
<sequence>MPVWLVTGGAGFIGGNFVLEAAANGARVVNLDALTYAGNLDTLASLKDSPAHVFVHGDIGDRALVDRLLAEHRPDAVVNFAAESHVDRSIDGPGAFVQTNVVGTLALLEATRDYWKSLEGEAKDAFRFLHVSTDEVYGSLGDSGKFVETTPYAPNSPYSASKAASDHLVRAFHHTYGLPVVTTNCSNNYGPYQFPEKLIPLVIAKAIAGEPLPIYGDGMNVRDWLYVGDHCSAIRAVLEGGRIGETYNVGGDAERPNIEVVNTICALLDERRPREDGKPRNSQITYVKDRPGHDRRYAIDASKLKSELGWAPAHSFEQGIADTVDWYLDNQPWVQRVLDGSYRLERIGSAA</sequence>
<dbReference type="InterPro" id="IPR036291">
    <property type="entry name" value="NAD(P)-bd_dom_sf"/>
</dbReference>
<keyword evidence="10" id="KW-1185">Reference proteome</keyword>
<dbReference type="Gene3D" id="3.40.50.720">
    <property type="entry name" value="NAD(P)-binding Rossmann-like Domain"/>
    <property type="match status" value="1"/>
</dbReference>
<dbReference type="SUPFAM" id="SSF51735">
    <property type="entry name" value="NAD(P)-binding Rossmann-fold domains"/>
    <property type="match status" value="1"/>
</dbReference>
<evidence type="ECO:0000259" key="8">
    <source>
        <dbReference type="Pfam" id="PF16363"/>
    </source>
</evidence>
<dbReference type="GO" id="GO:0008460">
    <property type="term" value="F:dTDP-glucose 4,6-dehydratase activity"/>
    <property type="evidence" value="ECO:0007669"/>
    <property type="project" value="UniProtKB-EC"/>
</dbReference>
<evidence type="ECO:0000256" key="1">
    <source>
        <dbReference type="ARBA" id="ARBA00001539"/>
    </source>
</evidence>
<keyword evidence="5" id="KW-0520">NAD</keyword>
<evidence type="ECO:0000256" key="5">
    <source>
        <dbReference type="ARBA" id="ARBA00023027"/>
    </source>
</evidence>
<evidence type="ECO:0000256" key="7">
    <source>
        <dbReference type="RuleBase" id="RU004473"/>
    </source>
</evidence>
<organism evidence="9 10">
    <name type="scientific">Luteimonas soli</name>
    <dbReference type="NCBI Taxonomy" id="1648966"/>
    <lineage>
        <taxon>Bacteria</taxon>
        <taxon>Pseudomonadati</taxon>
        <taxon>Pseudomonadota</taxon>
        <taxon>Gammaproteobacteria</taxon>
        <taxon>Lysobacterales</taxon>
        <taxon>Lysobacteraceae</taxon>
        <taxon>Luteimonas</taxon>
    </lineage>
</organism>
<dbReference type="Gene3D" id="3.90.25.10">
    <property type="entry name" value="UDP-galactose 4-epimerase, domain 1"/>
    <property type="match status" value="1"/>
</dbReference>